<dbReference type="Pfam" id="PF18052">
    <property type="entry name" value="Rx_N"/>
    <property type="match status" value="1"/>
</dbReference>
<dbReference type="InterPro" id="IPR058922">
    <property type="entry name" value="WHD_DRP"/>
</dbReference>
<dbReference type="InterPro" id="IPR032675">
    <property type="entry name" value="LRR_dom_sf"/>
</dbReference>
<dbReference type="InterPro" id="IPR036388">
    <property type="entry name" value="WH-like_DNA-bd_sf"/>
</dbReference>
<dbReference type="PRINTS" id="PR00364">
    <property type="entry name" value="DISEASERSIST"/>
</dbReference>
<dbReference type="EMBL" id="CM003534">
    <property type="protein sequence ID" value="RCV33233.1"/>
    <property type="molecule type" value="Genomic_DNA"/>
</dbReference>
<feature type="domain" description="Disease resistance N-terminal" evidence="8">
    <location>
        <begin position="14"/>
        <end position="100"/>
    </location>
</feature>
<dbReference type="Pfam" id="PF00931">
    <property type="entry name" value="NB-ARC"/>
    <property type="match status" value="1"/>
</dbReference>
<keyword evidence="6" id="KW-0067">ATP-binding</keyword>
<proteinExistence type="inferred from homology"/>
<dbReference type="Pfam" id="PF25019">
    <property type="entry name" value="LRR_R13L1-DRL21"/>
    <property type="match status" value="1"/>
</dbReference>
<evidence type="ECO:0000259" key="8">
    <source>
        <dbReference type="Pfam" id="PF18052"/>
    </source>
</evidence>
<evidence type="ECO:0000256" key="3">
    <source>
        <dbReference type="ARBA" id="ARBA00022737"/>
    </source>
</evidence>
<dbReference type="PANTHER" id="PTHR36766:SF40">
    <property type="entry name" value="DISEASE RESISTANCE PROTEIN RGA3"/>
    <property type="match status" value="1"/>
</dbReference>
<dbReference type="InterPro" id="IPR002182">
    <property type="entry name" value="NB-ARC"/>
</dbReference>
<accession>A0A368RT21</accession>
<organism evidence="11">
    <name type="scientific">Setaria italica</name>
    <name type="common">Foxtail millet</name>
    <name type="synonym">Panicum italicum</name>
    <dbReference type="NCBI Taxonomy" id="4555"/>
    <lineage>
        <taxon>Eukaryota</taxon>
        <taxon>Viridiplantae</taxon>
        <taxon>Streptophyta</taxon>
        <taxon>Embryophyta</taxon>
        <taxon>Tracheophyta</taxon>
        <taxon>Spermatophyta</taxon>
        <taxon>Magnoliopsida</taxon>
        <taxon>Liliopsida</taxon>
        <taxon>Poales</taxon>
        <taxon>Poaceae</taxon>
        <taxon>PACMAD clade</taxon>
        <taxon>Panicoideae</taxon>
        <taxon>Panicodae</taxon>
        <taxon>Paniceae</taxon>
        <taxon>Cenchrinae</taxon>
        <taxon>Setaria</taxon>
    </lineage>
</organism>
<reference evidence="11" key="2">
    <citation type="submission" date="2015-07" db="EMBL/GenBank/DDBJ databases">
        <authorList>
            <person name="Noorani M."/>
        </authorList>
    </citation>
    <scope>NUCLEOTIDE SEQUENCE</scope>
    <source>
        <strain evidence="11">Yugu1</strain>
    </source>
</reference>
<evidence type="ECO:0000256" key="5">
    <source>
        <dbReference type="ARBA" id="ARBA00022821"/>
    </source>
</evidence>
<gene>
    <name evidence="11" type="ORF">SETIT_7G066800v2</name>
</gene>
<dbReference type="SUPFAM" id="SSF52540">
    <property type="entry name" value="P-loop containing nucleoside triphosphate hydrolases"/>
    <property type="match status" value="1"/>
</dbReference>
<protein>
    <recommendedName>
        <fullName evidence="12">NB-ARC domain-containing protein</fullName>
    </recommendedName>
</protein>
<dbReference type="GO" id="GO:0006952">
    <property type="term" value="P:defense response"/>
    <property type="evidence" value="ECO:0007669"/>
    <property type="project" value="UniProtKB-KW"/>
</dbReference>
<evidence type="ECO:0000313" key="11">
    <source>
        <dbReference type="EMBL" id="RCV33233.1"/>
    </source>
</evidence>
<dbReference type="InterPro" id="IPR041118">
    <property type="entry name" value="Rx_N"/>
</dbReference>
<evidence type="ECO:0000256" key="6">
    <source>
        <dbReference type="ARBA" id="ARBA00022840"/>
    </source>
</evidence>
<dbReference type="Gene3D" id="1.20.5.4130">
    <property type="match status" value="1"/>
</dbReference>
<dbReference type="Pfam" id="PF23559">
    <property type="entry name" value="WHD_DRP"/>
    <property type="match status" value="1"/>
</dbReference>
<dbReference type="GO" id="GO:0005524">
    <property type="term" value="F:ATP binding"/>
    <property type="evidence" value="ECO:0007669"/>
    <property type="project" value="UniProtKB-KW"/>
</dbReference>
<dbReference type="Gene3D" id="1.10.10.10">
    <property type="entry name" value="Winged helix-like DNA-binding domain superfamily/Winged helix DNA-binding domain"/>
    <property type="match status" value="1"/>
</dbReference>
<dbReference type="Gene3D" id="1.10.8.430">
    <property type="entry name" value="Helical domain of apoptotic protease-activating factors"/>
    <property type="match status" value="1"/>
</dbReference>
<dbReference type="PANTHER" id="PTHR36766">
    <property type="entry name" value="PLANT BROAD-SPECTRUM MILDEW RESISTANCE PROTEIN RPW8"/>
    <property type="match status" value="1"/>
</dbReference>
<evidence type="ECO:0000259" key="10">
    <source>
        <dbReference type="Pfam" id="PF25019"/>
    </source>
</evidence>
<evidence type="ECO:0000256" key="1">
    <source>
        <dbReference type="ARBA" id="ARBA00008894"/>
    </source>
</evidence>
<name>A0A368RT21_SETIT</name>
<keyword evidence="3" id="KW-0677">Repeat</keyword>
<feature type="domain" description="NB-ARC" evidence="7">
    <location>
        <begin position="190"/>
        <end position="368"/>
    </location>
</feature>
<evidence type="ECO:0000256" key="2">
    <source>
        <dbReference type="ARBA" id="ARBA00022614"/>
    </source>
</evidence>
<comment type="similarity">
    <text evidence="1">Belongs to the disease resistance NB-LRR family.</text>
</comment>
<evidence type="ECO:0008006" key="12">
    <source>
        <dbReference type="Google" id="ProtNLM"/>
    </source>
</evidence>
<dbReference type="KEGG" id="sita:101752504"/>
<dbReference type="SUPFAM" id="SSF52058">
    <property type="entry name" value="L domain-like"/>
    <property type="match status" value="2"/>
</dbReference>
<dbReference type="Gene3D" id="3.40.50.300">
    <property type="entry name" value="P-loop containing nucleotide triphosphate hydrolases"/>
    <property type="match status" value="1"/>
</dbReference>
<dbReference type="GO" id="GO:0051707">
    <property type="term" value="P:response to other organism"/>
    <property type="evidence" value="ECO:0007669"/>
    <property type="project" value="UniProtKB-ARBA"/>
</dbReference>
<dbReference type="InterPro" id="IPR042197">
    <property type="entry name" value="Apaf_helical"/>
</dbReference>
<dbReference type="InterPro" id="IPR056789">
    <property type="entry name" value="LRR_R13L1-DRL21"/>
</dbReference>
<feature type="domain" description="R13L1/DRL21-like LRR repeat region" evidence="10">
    <location>
        <begin position="730"/>
        <end position="850"/>
    </location>
</feature>
<evidence type="ECO:0000256" key="4">
    <source>
        <dbReference type="ARBA" id="ARBA00022741"/>
    </source>
</evidence>
<keyword evidence="5" id="KW-0611">Plant defense</keyword>
<sequence length="1281" mass="147188">MALAFAGKAVAASAISTIVRKSFNYLEKYRKAEGMKSVKERLERTLPQVQVVFDAVDTERIRDQSEALDAWLWQLRDAVEEAEDVLDEVEYYKLEKKVKSGGNMVTSSLYKCKRLFIQHFNTTFKVGTFKRMADAMKKLDEVSVGVERFILLVDHLDSSSFKHICHQDVVNPRETSSFLIEETIIGRDTERDQIVEWLIEQRGDNQNPEVCNVILFGLVGIGGMGKTTLAQAVYNDQKVKQFFDHTMWVCVSNDFDVPALTRKIIQEITGRGTDVTCLNTLQKILSENLSSKKFLLVFDDVWNDERRTDWEKLVAPLKLGQKGSKILLTTRMQSVVDIAERVLGGIAKCMRLEGLQENDLLELFNKHAYFGVDPNNYLNLQEIGNHIIKKLSGSPLAAKVMGGLLNNSLDTLYWSRMLREKISNIEHGNEGVMKVLRLSYHHLSPQLKACFRYCSMFREDYEFRKEELVDLWMASGLIQPDVDENHRPEDVGEYYLGILTKKSFFELRSNMSIHRYDGTTTIGEFSDEYYVLHDLLHELARTVSIKECVRISSDVCGTIPEAVRHATIIIRNCTVISDFSTLKKLRTLRIYFDGTINQRDQWTVLKNVLNATTKLRVFHVKNCSLRKLPDAFGSLLHLRYLCHSSVNAWMKSKKWPIWFPSSIYKLHHLQMLELTRCLLVSWRLGNFVCLRHLYYSGFVIGLPPYVGRLTSLQDVHHICVPHRHGLFPSEIQNLKDLRHLEISGLQNVNAEEAVLTKLSEKKNLNFLSLSWQSDQSEADIDERVLNDLQPHANLAKLKITGYNGSRSPFWMENPILTNVTYISLSSCNQWQHLPPLGRLPSLKYLYLRDMGSVKKINNSFYGCYNHFGFQSLKLLHIEDLPALDEWVEIEDNLFPQLEVLVIRYCRALRNAPTLPSTLAYFELDDVGLTTLPATHWTSETTLLPKSSLVKLKISHCPNLATLELKYCFEDLEELRIRGCKNMLHLRMDQLHRLPFLKTFSVKDCPNLIAIQEEMSSPSSIKNLYIDSCAAYGTSLTNSLCSFTSLTTLSLRDCAMSALPSAEVFRNLTTVQHLEIVNCTELIVLDGIEELRHLRELNINGCHKLDKHLGSLSQETFQASDLNQVSSVCPSYLGKLEKLRISSPFLLQWEPLGRVNSITYLTIDKSHRCLPEEWLMQNRNHLKHLGVLNATHLEFLPSTMASFTSLETLSIHRAVLLQSLPELPACLKVLQIFECHPVLERRCRKRRGCDWQKIARIPNLKIVQDIPSQYTLHYYRSSYRFF</sequence>
<dbReference type="GO" id="GO:0043531">
    <property type="term" value="F:ADP binding"/>
    <property type="evidence" value="ECO:0007669"/>
    <property type="project" value="InterPro"/>
</dbReference>
<evidence type="ECO:0000259" key="9">
    <source>
        <dbReference type="Pfam" id="PF23559"/>
    </source>
</evidence>
<feature type="domain" description="Disease resistance protein winged helix" evidence="9">
    <location>
        <begin position="456"/>
        <end position="540"/>
    </location>
</feature>
<dbReference type="OrthoDB" id="631864at2759"/>
<dbReference type="InterPro" id="IPR027417">
    <property type="entry name" value="P-loop_NTPase"/>
</dbReference>
<dbReference type="Gene3D" id="3.80.10.10">
    <property type="entry name" value="Ribonuclease Inhibitor"/>
    <property type="match status" value="4"/>
</dbReference>
<evidence type="ECO:0000259" key="7">
    <source>
        <dbReference type="Pfam" id="PF00931"/>
    </source>
</evidence>
<keyword evidence="2" id="KW-0433">Leucine-rich repeat</keyword>
<reference evidence="11" key="1">
    <citation type="journal article" date="2012" name="Nat. Biotechnol.">
        <title>Reference genome sequence of the model plant Setaria.</title>
        <authorList>
            <person name="Bennetzen J.L."/>
            <person name="Schmutz J."/>
            <person name="Wang H."/>
            <person name="Percifield R."/>
            <person name="Hawkins J."/>
            <person name="Pontaroli A.C."/>
            <person name="Estep M."/>
            <person name="Feng L."/>
            <person name="Vaughn J.N."/>
            <person name="Grimwood J."/>
            <person name="Jenkins J."/>
            <person name="Barry K."/>
            <person name="Lindquist E."/>
            <person name="Hellsten U."/>
            <person name="Deshpande S."/>
            <person name="Wang X."/>
            <person name="Wu X."/>
            <person name="Mitros T."/>
            <person name="Triplett J."/>
            <person name="Yang X."/>
            <person name="Ye C.Y."/>
            <person name="Mauro-Herrera M."/>
            <person name="Wang L."/>
            <person name="Li P."/>
            <person name="Sharma M."/>
            <person name="Sharma R."/>
            <person name="Ronald P.C."/>
            <person name="Panaud O."/>
            <person name="Kellogg E.A."/>
            <person name="Brutnell T.P."/>
            <person name="Doust A.N."/>
            <person name="Tuskan G.A."/>
            <person name="Rokhsar D."/>
            <person name="Devos K.M."/>
        </authorList>
    </citation>
    <scope>NUCLEOTIDE SEQUENCE [LARGE SCALE GENOMIC DNA]</scope>
    <source>
        <strain evidence="11">Yugu1</strain>
    </source>
</reference>
<keyword evidence="4" id="KW-0547">Nucleotide-binding</keyword>
<dbReference type="FunFam" id="3.40.50.300:FF:001091">
    <property type="entry name" value="Probable disease resistance protein At1g61300"/>
    <property type="match status" value="1"/>
</dbReference>
<dbReference type="STRING" id="4555.A0A368RT21"/>